<keyword evidence="5" id="KW-1185">Reference proteome</keyword>
<proteinExistence type="predicted"/>
<dbReference type="PANTHER" id="PTHR13871">
    <property type="entry name" value="THIOREDOXIN"/>
    <property type="match status" value="1"/>
</dbReference>
<dbReference type="PANTHER" id="PTHR13871:SF96">
    <property type="entry name" value="THIOREDOXIN DOMAIN-CONTAINING PROTEIN"/>
    <property type="match status" value="1"/>
</dbReference>
<dbReference type="AlphaFoldDB" id="A0A175YIN1"/>
<accession>A0A175YIN1</accession>
<dbReference type="InterPro" id="IPR052259">
    <property type="entry name" value="Nucleoredoxin-like"/>
</dbReference>
<dbReference type="EMBL" id="LNRQ01000009">
    <property type="protein sequence ID" value="KZM82712.1"/>
    <property type="molecule type" value="Genomic_DNA"/>
</dbReference>
<keyword evidence="1" id="KW-0560">Oxidoreductase</keyword>
<protein>
    <submittedName>
        <fullName evidence="3">Uncharacterized protein</fullName>
    </submittedName>
</protein>
<dbReference type="Gene3D" id="3.40.30.10">
    <property type="entry name" value="Glutaredoxin"/>
    <property type="match status" value="1"/>
</dbReference>
<reference evidence="4" key="2">
    <citation type="submission" date="2022-03" db="EMBL/GenBank/DDBJ databases">
        <title>Draft title - Genomic analysis of global carrot germplasm unveils the trajectory of domestication and the origin of high carotenoid orange carrot.</title>
        <authorList>
            <person name="Iorizzo M."/>
            <person name="Ellison S."/>
            <person name="Senalik D."/>
            <person name="Macko-Podgorni A."/>
            <person name="Grzebelus D."/>
            <person name="Bostan H."/>
            <person name="Rolling W."/>
            <person name="Curaba J."/>
            <person name="Simon P."/>
        </authorList>
    </citation>
    <scope>NUCLEOTIDE SEQUENCE</scope>
    <source>
        <tissue evidence="4">Leaf</tissue>
    </source>
</reference>
<name>A0A175YIN1_DAUCS</name>
<evidence type="ECO:0000313" key="5">
    <source>
        <dbReference type="Proteomes" id="UP000077755"/>
    </source>
</evidence>
<keyword evidence="2" id="KW-0520">NAD</keyword>
<dbReference type="Gramene" id="KZM82712">
    <property type="protein sequence ID" value="KZM82712"/>
    <property type="gene ID" value="DCAR_030281"/>
</dbReference>
<evidence type="ECO:0000313" key="3">
    <source>
        <dbReference type="EMBL" id="KZM82712.1"/>
    </source>
</evidence>
<gene>
    <name evidence="3" type="ORF">DCAR_030281</name>
    <name evidence="4" type="ORF">DCAR_0935166</name>
</gene>
<reference evidence="3" key="1">
    <citation type="journal article" date="2016" name="Nat. Genet.">
        <title>A high-quality carrot genome assembly provides new insights into carotenoid accumulation and asterid genome evolution.</title>
        <authorList>
            <person name="Iorizzo M."/>
            <person name="Ellison S."/>
            <person name="Senalik D."/>
            <person name="Zeng P."/>
            <person name="Satapoomin P."/>
            <person name="Huang J."/>
            <person name="Bowman M."/>
            <person name="Iovene M."/>
            <person name="Sanseverino W."/>
            <person name="Cavagnaro P."/>
            <person name="Yildiz M."/>
            <person name="Macko-Podgorni A."/>
            <person name="Moranska E."/>
            <person name="Grzebelus E."/>
            <person name="Grzebelus D."/>
            <person name="Ashrafi H."/>
            <person name="Zheng Z."/>
            <person name="Cheng S."/>
            <person name="Spooner D."/>
            <person name="Van Deynze A."/>
            <person name="Simon P."/>
        </authorList>
    </citation>
    <scope>NUCLEOTIDE SEQUENCE [LARGE SCALE GENOMIC DNA]</scope>
    <source>
        <tissue evidence="3">Leaf</tissue>
    </source>
</reference>
<dbReference type="EMBL" id="CP093351">
    <property type="protein sequence ID" value="WOH15623.1"/>
    <property type="molecule type" value="Genomic_DNA"/>
</dbReference>
<organism evidence="3">
    <name type="scientific">Daucus carota subsp. sativus</name>
    <name type="common">Carrot</name>
    <dbReference type="NCBI Taxonomy" id="79200"/>
    <lineage>
        <taxon>Eukaryota</taxon>
        <taxon>Viridiplantae</taxon>
        <taxon>Streptophyta</taxon>
        <taxon>Embryophyta</taxon>
        <taxon>Tracheophyta</taxon>
        <taxon>Spermatophyta</taxon>
        <taxon>Magnoliopsida</taxon>
        <taxon>eudicotyledons</taxon>
        <taxon>Gunneridae</taxon>
        <taxon>Pentapetalae</taxon>
        <taxon>asterids</taxon>
        <taxon>campanulids</taxon>
        <taxon>Apiales</taxon>
        <taxon>Apiaceae</taxon>
        <taxon>Apioideae</taxon>
        <taxon>Scandiceae</taxon>
        <taxon>Daucinae</taxon>
        <taxon>Daucus</taxon>
        <taxon>Daucus sect. Daucus</taxon>
    </lineage>
</organism>
<sequence length="383" mass="44198">MPWPAIPLSDRKTRKRLETFFAISGDVRTSPRSIIIDPTGVVLHCDATPLFLRYGAAAFPFTSDRIQFLDSEDDVIKKQPPSVKELLASSERDFLINNKGEQVPLHDLDKKVVGLYFSPCLKLQNFTRKLKMIYEELSGNMENFEIVLIYVHGWFEDYYGRTGEASFLHAFRTMPWLAVPFDDTNFIKGLQRLFQYPQELGSKPDYRLMIIGPHGNFMEPWGGNISLLYGVPAYPFNTCSAANLELERIKDLKLEMLWDLDAIFKQKNGSQVRFSQLVGKKIIVFFENYESDLDSTLRELKARYLMMNGKFIDLILRGKFRGKCHGLLAFDRDGSVVRRSTDPVLSDSMDFPFNPDGNLENEVLLEVEDRIRFSIEVDSERWL</sequence>
<dbReference type="GO" id="GO:0016491">
    <property type="term" value="F:oxidoreductase activity"/>
    <property type="evidence" value="ECO:0007669"/>
    <property type="project" value="UniProtKB-KW"/>
</dbReference>
<evidence type="ECO:0000256" key="2">
    <source>
        <dbReference type="ARBA" id="ARBA00023027"/>
    </source>
</evidence>
<evidence type="ECO:0000313" key="4">
    <source>
        <dbReference type="EMBL" id="WOH15623.1"/>
    </source>
</evidence>
<evidence type="ECO:0000256" key="1">
    <source>
        <dbReference type="ARBA" id="ARBA00023002"/>
    </source>
</evidence>
<dbReference type="Proteomes" id="UP000077755">
    <property type="component" value="Chromosome 9"/>
</dbReference>